<name>M1BPN4_SOLTU</name>
<keyword evidence="2" id="KW-1185">Reference proteome</keyword>
<sequence length="54" mass="6339">MQKYITFQIRSGTSTNTPYQHDTYYLLSLALTSWGNHYALNSFGTNQFRRTTSR</sequence>
<dbReference type="PaxDb" id="4113-PGSC0003DMT400049991"/>
<proteinExistence type="predicted"/>
<dbReference type="Gramene" id="PGSC0003DMT400049991">
    <property type="protein sequence ID" value="PGSC0003DMT400049991"/>
    <property type="gene ID" value="PGSC0003DMG400019424"/>
</dbReference>
<evidence type="ECO:0000313" key="2">
    <source>
        <dbReference type="Proteomes" id="UP000011115"/>
    </source>
</evidence>
<organism evidence="1 2">
    <name type="scientific">Solanum tuberosum</name>
    <name type="common">Potato</name>
    <dbReference type="NCBI Taxonomy" id="4113"/>
    <lineage>
        <taxon>Eukaryota</taxon>
        <taxon>Viridiplantae</taxon>
        <taxon>Streptophyta</taxon>
        <taxon>Embryophyta</taxon>
        <taxon>Tracheophyta</taxon>
        <taxon>Spermatophyta</taxon>
        <taxon>Magnoliopsida</taxon>
        <taxon>eudicotyledons</taxon>
        <taxon>Gunneridae</taxon>
        <taxon>Pentapetalae</taxon>
        <taxon>asterids</taxon>
        <taxon>lamiids</taxon>
        <taxon>Solanales</taxon>
        <taxon>Solanaceae</taxon>
        <taxon>Solanoideae</taxon>
        <taxon>Solaneae</taxon>
        <taxon>Solanum</taxon>
    </lineage>
</organism>
<protein>
    <submittedName>
        <fullName evidence="1">Uncharacterized protein</fullName>
    </submittedName>
</protein>
<evidence type="ECO:0000313" key="1">
    <source>
        <dbReference type="EnsemblPlants" id="PGSC0003DMT400049991"/>
    </source>
</evidence>
<dbReference type="HOGENOM" id="CLU_3054126_0_0_1"/>
<dbReference type="EnsemblPlants" id="PGSC0003DMT400049991">
    <property type="protein sequence ID" value="PGSC0003DMT400049991"/>
    <property type="gene ID" value="PGSC0003DMG400019424"/>
</dbReference>
<dbReference type="AlphaFoldDB" id="M1BPN4"/>
<reference evidence="2" key="1">
    <citation type="journal article" date="2011" name="Nature">
        <title>Genome sequence and analysis of the tuber crop potato.</title>
        <authorList>
            <consortium name="The Potato Genome Sequencing Consortium"/>
        </authorList>
    </citation>
    <scope>NUCLEOTIDE SEQUENCE [LARGE SCALE GENOMIC DNA]</scope>
    <source>
        <strain evidence="2">cv. DM1-3 516 R44</strain>
    </source>
</reference>
<accession>M1BPN4</accession>
<reference evidence="1" key="2">
    <citation type="submission" date="2015-06" db="UniProtKB">
        <authorList>
            <consortium name="EnsemblPlants"/>
        </authorList>
    </citation>
    <scope>IDENTIFICATION</scope>
    <source>
        <strain evidence="1">DM1-3 516 R44</strain>
    </source>
</reference>
<dbReference type="Proteomes" id="UP000011115">
    <property type="component" value="Unassembled WGS sequence"/>
</dbReference>
<dbReference type="InParanoid" id="M1BPN4"/>